<dbReference type="AlphaFoldDB" id="A0A081NBU8"/>
<accession>A0A081NBU8</accession>
<proteinExistence type="predicted"/>
<gene>
    <name evidence="1" type="ORF">GZ77_05315</name>
</gene>
<dbReference type="EMBL" id="JOKG01000001">
    <property type="protein sequence ID" value="KEQ15921.1"/>
    <property type="molecule type" value="Genomic_DNA"/>
</dbReference>
<protein>
    <submittedName>
        <fullName evidence="1">Uncharacterized protein</fullName>
    </submittedName>
</protein>
<dbReference type="RefSeq" id="WP_034873191.1">
    <property type="nucleotide sequence ID" value="NZ_JOKG01000001.1"/>
</dbReference>
<organism evidence="1 2">
    <name type="scientific">Endozoicomonas montiporae</name>
    <dbReference type="NCBI Taxonomy" id="1027273"/>
    <lineage>
        <taxon>Bacteria</taxon>
        <taxon>Pseudomonadati</taxon>
        <taxon>Pseudomonadota</taxon>
        <taxon>Gammaproteobacteria</taxon>
        <taxon>Oceanospirillales</taxon>
        <taxon>Endozoicomonadaceae</taxon>
        <taxon>Endozoicomonas</taxon>
    </lineage>
</organism>
<keyword evidence="2" id="KW-1185">Reference proteome</keyword>
<dbReference type="Proteomes" id="UP000028006">
    <property type="component" value="Unassembled WGS sequence"/>
</dbReference>
<sequence>MIIKFKKWFDELAENAILVKKAKASAKGDESKWGKEIWRSSEKNKQIKMKFRDEGAKLGLRSRPSYVTGAGEWLYDFIWREFDHSGNLIGVKLAMEIEMSDMNLKGIRYDFNKLLQSDAEYKVMVFQLKEEAEVNEALDNLHMAFMSYQAKAPAHYLLAGWCTRKQKFIFHDFL</sequence>
<comment type="caution">
    <text evidence="1">The sequence shown here is derived from an EMBL/GenBank/DDBJ whole genome shotgun (WGS) entry which is preliminary data.</text>
</comment>
<name>A0A081NBU8_9GAMM</name>
<reference evidence="1 2" key="1">
    <citation type="submission" date="2014-06" db="EMBL/GenBank/DDBJ databases">
        <title>Whole Genome Sequences of Three Symbiotic Endozoicomonas Bacteria.</title>
        <authorList>
            <person name="Neave M.J."/>
            <person name="Apprill A."/>
            <person name="Voolstra C.R."/>
        </authorList>
    </citation>
    <scope>NUCLEOTIDE SEQUENCE [LARGE SCALE GENOMIC DNA]</scope>
    <source>
        <strain evidence="1 2">LMG 24815</strain>
    </source>
</reference>
<evidence type="ECO:0000313" key="1">
    <source>
        <dbReference type="EMBL" id="KEQ15921.1"/>
    </source>
</evidence>
<evidence type="ECO:0000313" key="2">
    <source>
        <dbReference type="Proteomes" id="UP000028006"/>
    </source>
</evidence>